<name>A0AAV1U5G8_9STRA</name>
<dbReference type="Proteomes" id="UP001162060">
    <property type="component" value="Unassembled WGS sequence"/>
</dbReference>
<reference evidence="2" key="1">
    <citation type="submission" date="2024-01" db="EMBL/GenBank/DDBJ databases">
        <authorList>
            <person name="Webb A."/>
        </authorList>
    </citation>
    <scope>NUCLEOTIDE SEQUENCE</scope>
    <source>
        <strain evidence="2">Pm1</strain>
    </source>
</reference>
<evidence type="ECO:0000313" key="3">
    <source>
        <dbReference type="Proteomes" id="UP001162060"/>
    </source>
</evidence>
<feature type="region of interest" description="Disordered" evidence="1">
    <location>
        <begin position="137"/>
        <end position="294"/>
    </location>
</feature>
<accession>A0AAV1U5G8</accession>
<feature type="compositionally biased region" description="Pro residues" evidence="1">
    <location>
        <begin position="283"/>
        <end position="292"/>
    </location>
</feature>
<dbReference type="AlphaFoldDB" id="A0AAV1U5G8"/>
<comment type="caution">
    <text evidence="2">The sequence shown here is derived from an EMBL/GenBank/DDBJ whole genome shotgun (WGS) entry which is preliminary data.</text>
</comment>
<feature type="compositionally biased region" description="Basic and acidic residues" evidence="1">
    <location>
        <begin position="193"/>
        <end position="211"/>
    </location>
</feature>
<feature type="compositionally biased region" description="Pro residues" evidence="1">
    <location>
        <begin position="264"/>
        <end position="273"/>
    </location>
</feature>
<gene>
    <name evidence="2" type="ORF">PM001_LOCUS13815</name>
</gene>
<feature type="compositionally biased region" description="Low complexity" evidence="1">
    <location>
        <begin position="149"/>
        <end position="163"/>
    </location>
</feature>
<proteinExistence type="predicted"/>
<sequence>MRQVVPQPGQGQQQEFEVQKTGLQLQEKLRRALKQVAGLQGRPGKAVSRAQADVSSARGRGCRTGSRNTRLHDFSGSYGLAGVRGYFIHTYEGGIFYPHAHFRDSSADAEHFRIESQAIWRFPTIVNLPSLKEVTRSAASKAKPSPVCAPKVARSAASKAKPSPFRDPKVARSATARAKTSPVCDFKPSSAPKETRDAKGRRDLKNRHDPAKPAATPKLGKQKLRGPSSTSSEEEDTSVGENETLAALSGSRPSSRRRASNPAAQPPAGPSPDPIVIDTPSPSRNPPPPVGPFIPTVTKVSRADLFGEASSDSDGAISLFNSPRDHVNPMLSLTDYDSLPPIKVSRNQWIPGYRDRVPRSYTQVSPWSARKVSWTSVAEIDIDFLYRHLSRPKGYIFPTVMAPKCPPPTSEWTPLLACSAQIAALYAQEPWETATRRIAPISFPRTGWFDQLASLYLESEDRNRQALWESTHAIFLSSELRVSDPEPDQFWKQRKQRRS</sequence>
<protein>
    <submittedName>
        <fullName evidence="2">Uncharacterized protein</fullName>
    </submittedName>
</protein>
<dbReference type="EMBL" id="CAKLBY020000130">
    <property type="protein sequence ID" value="CAK7928665.1"/>
    <property type="molecule type" value="Genomic_DNA"/>
</dbReference>
<evidence type="ECO:0000256" key="1">
    <source>
        <dbReference type="SAM" id="MobiDB-lite"/>
    </source>
</evidence>
<organism evidence="2 3">
    <name type="scientific">Peronospora matthiolae</name>
    <dbReference type="NCBI Taxonomy" id="2874970"/>
    <lineage>
        <taxon>Eukaryota</taxon>
        <taxon>Sar</taxon>
        <taxon>Stramenopiles</taxon>
        <taxon>Oomycota</taxon>
        <taxon>Peronosporomycetes</taxon>
        <taxon>Peronosporales</taxon>
        <taxon>Peronosporaceae</taxon>
        <taxon>Peronospora</taxon>
    </lineage>
</organism>
<evidence type="ECO:0000313" key="2">
    <source>
        <dbReference type="EMBL" id="CAK7928665.1"/>
    </source>
</evidence>